<dbReference type="PIRSF" id="PIRSF007797">
    <property type="entry name" value="RSM22"/>
    <property type="match status" value="1"/>
</dbReference>
<dbReference type="GO" id="GO:0003735">
    <property type="term" value="F:structural constituent of ribosome"/>
    <property type="evidence" value="ECO:0007669"/>
    <property type="project" value="TreeGrafter"/>
</dbReference>
<evidence type="ECO:0000256" key="8">
    <source>
        <dbReference type="SAM" id="MobiDB-lite"/>
    </source>
</evidence>
<evidence type="ECO:0000313" key="9">
    <source>
        <dbReference type="EMBL" id="ODQ64818.1"/>
    </source>
</evidence>
<keyword evidence="9" id="KW-0689">Ribosomal protein</keyword>
<evidence type="ECO:0000256" key="3">
    <source>
        <dbReference type="ARBA" id="ARBA00022946"/>
    </source>
</evidence>
<dbReference type="InterPro" id="IPR016522">
    <property type="entry name" value="RSM22_mit_bud"/>
</dbReference>
<dbReference type="Proteomes" id="UP000095009">
    <property type="component" value="Unassembled WGS sequence"/>
</dbReference>
<proteinExistence type="predicted"/>
<evidence type="ECO:0000256" key="7">
    <source>
        <dbReference type="ARBA" id="ARBA00045681"/>
    </source>
</evidence>
<feature type="region of interest" description="Disordered" evidence="8">
    <location>
        <begin position="749"/>
        <end position="771"/>
    </location>
</feature>
<comment type="subcellular location">
    <subcellularLocation>
        <location evidence="1">Mitochondrion</location>
    </subcellularLocation>
</comment>
<dbReference type="GO" id="GO:0005763">
    <property type="term" value="C:mitochondrial small ribosomal subunit"/>
    <property type="evidence" value="ECO:0007669"/>
    <property type="project" value="TreeGrafter"/>
</dbReference>
<evidence type="ECO:0000256" key="4">
    <source>
        <dbReference type="ARBA" id="ARBA00023004"/>
    </source>
</evidence>
<feature type="region of interest" description="Disordered" evidence="8">
    <location>
        <begin position="285"/>
        <end position="318"/>
    </location>
</feature>
<reference evidence="9 10" key="1">
    <citation type="journal article" date="2016" name="Proc. Natl. Acad. Sci. U.S.A.">
        <title>Comparative genomics of biotechnologically important yeasts.</title>
        <authorList>
            <person name="Riley R."/>
            <person name="Haridas S."/>
            <person name="Wolfe K.H."/>
            <person name="Lopes M.R."/>
            <person name="Hittinger C.T."/>
            <person name="Goeker M."/>
            <person name="Salamov A.A."/>
            <person name="Wisecaver J.H."/>
            <person name="Long T.M."/>
            <person name="Calvey C.H."/>
            <person name="Aerts A.L."/>
            <person name="Barry K.W."/>
            <person name="Choi C."/>
            <person name="Clum A."/>
            <person name="Coughlan A.Y."/>
            <person name="Deshpande S."/>
            <person name="Douglass A.P."/>
            <person name="Hanson S.J."/>
            <person name="Klenk H.-P."/>
            <person name="LaButti K.M."/>
            <person name="Lapidus A."/>
            <person name="Lindquist E.A."/>
            <person name="Lipzen A.M."/>
            <person name="Meier-Kolthoff J.P."/>
            <person name="Ohm R.A."/>
            <person name="Otillar R.P."/>
            <person name="Pangilinan J.L."/>
            <person name="Peng Y."/>
            <person name="Rokas A."/>
            <person name="Rosa C.A."/>
            <person name="Scheuner C."/>
            <person name="Sibirny A.A."/>
            <person name="Slot J.C."/>
            <person name="Stielow J.B."/>
            <person name="Sun H."/>
            <person name="Kurtzman C.P."/>
            <person name="Blackwell M."/>
            <person name="Grigoriev I.V."/>
            <person name="Jeffries T.W."/>
        </authorList>
    </citation>
    <scope>NUCLEOTIDE SEQUENCE [LARGE SCALE GENOMIC DNA]</scope>
    <source>
        <strain evidence="9 10">DSM 6958</strain>
    </source>
</reference>
<dbReference type="GO" id="GO:0008168">
    <property type="term" value="F:methyltransferase activity"/>
    <property type="evidence" value="ECO:0007669"/>
    <property type="project" value="InterPro"/>
</dbReference>
<keyword evidence="6" id="KW-0496">Mitochondrion</keyword>
<dbReference type="GO" id="GO:0046872">
    <property type="term" value="F:metal ion binding"/>
    <property type="evidence" value="ECO:0007669"/>
    <property type="project" value="UniProtKB-KW"/>
</dbReference>
<keyword evidence="5" id="KW-0411">Iron-sulfur</keyword>
<evidence type="ECO:0000256" key="6">
    <source>
        <dbReference type="ARBA" id="ARBA00023128"/>
    </source>
</evidence>
<evidence type="ECO:0000313" key="10">
    <source>
        <dbReference type="Proteomes" id="UP000095009"/>
    </source>
</evidence>
<keyword evidence="9" id="KW-0687">Ribonucleoprotein</keyword>
<accession>A0A1E3PHH4</accession>
<evidence type="ECO:0000256" key="2">
    <source>
        <dbReference type="ARBA" id="ARBA00022723"/>
    </source>
</evidence>
<keyword evidence="2" id="KW-0479">Metal-binding</keyword>
<dbReference type="PANTHER" id="PTHR13184:SF5">
    <property type="entry name" value="METHYLTRANSFERASE-LIKE PROTEIN 17, MITOCHONDRIAL"/>
    <property type="match status" value="1"/>
</dbReference>
<dbReference type="PANTHER" id="PTHR13184">
    <property type="entry name" value="37S RIBOSOMAL PROTEIN S22"/>
    <property type="match status" value="1"/>
</dbReference>
<organism evidence="9 10">
    <name type="scientific">Nadsonia fulvescens var. elongata DSM 6958</name>
    <dbReference type="NCBI Taxonomy" id="857566"/>
    <lineage>
        <taxon>Eukaryota</taxon>
        <taxon>Fungi</taxon>
        <taxon>Dikarya</taxon>
        <taxon>Ascomycota</taxon>
        <taxon>Saccharomycotina</taxon>
        <taxon>Dipodascomycetes</taxon>
        <taxon>Dipodascales</taxon>
        <taxon>Dipodascales incertae sedis</taxon>
        <taxon>Nadsonia</taxon>
    </lineage>
</organism>
<dbReference type="OrthoDB" id="421327at2759"/>
<dbReference type="GO" id="GO:0051536">
    <property type="term" value="F:iron-sulfur cluster binding"/>
    <property type="evidence" value="ECO:0007669"/>
    <property type="project" value="UniProtKB-KW"/>
</dbReference>
<dbReference type="EMBL" id="KV454411">
    <property type="protein sequence ID" value="ODQ64818.1"/>
    <property type="molecule type" value="Genomic_DNA"/>
</dbReference>
<dbReference type="InterPro" id="IPR052571">
    <property type="entry name" value="Mt_RNA_Methyltransferase"/>
</dbReference>
<evidence type="ECO:0000256" key="1">
    <source>
        <dbReference type="ARBA" id="ARBA00004173"/>
    </source>
</evidence>
<dbReference type="SUPFAM" id="SSF53335">
    <property type="entry name" value="S-adenosyl-L-methionine-dependent methyltransferases"/>
    <property type="match status" value="1"/>
</dbReference>
<dbReference type="STRING" id="857566.A0A1E3PHH4"/>
<dbReference type="Pfam" id="PF09243">
    <property type="entry name" value="Rsm22"/>
    <property type="match status" value="2"/>
</dbReference>
<keyword evidence="4" id="KW-0408">Iron</keyword>
<dbReference type="GO" id="GO:0006412">
    <property type="term" value="P:translation"/>
    <property type="evidence" value="ECO:0007669"/>
    <property type="project" value="InterPro"/>
</dbReference>
<dbReference type="InterPro" id="IPR015324">
    <property type="entry name" value="Ribosomal_Rsm22-like"/>
</dbReference>
<gene>
    <name evidence="9" type="ORF">NADFUDRAFT_52439</name>
</gene>
<evidence type="ECO:0000256" key="5">
    <source>
        <dbReference type="ARBA" id="ARBA00023014"/>
    </source>
</evidence>
<feature type="compositionally biased region" description="Basic residues" evidence="8">
    <location>
        <begin position="754"/>
        <end position="764"/>
    </location>
</feature>
<name>A0A1E3PHH4_9ASCO</name>
<feature type="compositionally biased region" description="Basic and acidic residues" evidence="8">
    <location>
        <begin position="290"/>
        <end position="314"/>
    </location>
</feature>
<dbReference type="InterPro" id="IPR029063">
    <property type="entry name" value="SAM-dependent_MTases_sf"/>
</dbReference>
<dbReference type="AlphaFoldDB" id="A0A1E3PHH4"/>
<sequence>MIRISQNSRPAAQKLTGLLPIVSARRFIRQKRGGPRSNVVKNEEVSQYDDLPKLKTAQKPRSTERLNVVKKPESSLKYSYENQDSVFAQLVSESDQLNQNTQEGAKVISLESILESDKAYFNEKIVENDGNEPDDLLSSREKRYHPDTLYGKCKQNSVEVPETISSSISKLVKKTQMQTLRDHAARYFVDLRTQAHRATYSEIDTDTHLTAVFLQNYASSYAVINEAKQRMGKSWRPDKILDVGFGPATGMIALNEIFAHDEEWNPSKKHAVVIGHDTMRTKARTILSTQKKEQKGNADSTKKKEKKDDDHVDSNADQSFQSYTRTSFKNRIPLYGAEVRYDLIIATHQLYKNTQKFPISIDYNASRLVSLLSPNGVLILVERGDPNGFESIARARQIMIRPEDSTNLEKIPNLWRDKESSSRKIDASYKVAKDEDLNFEEDFLKELAQKGYEIEHDSLAEDQAVQKDSLSSELVSEKPTEPETTGGIYLKVLAPCSHHGKCPLQTSDPLVLNKSRKATWCMFSQMVQRPKFSMELKKGLQLASDWETPYMGMGISGQVDGGSGRSGGRNFEFSNYSYLIVQRSESPMVSNSSSVEERAQSWSRVLLNPMKRDKHVIMQVCAPSGDIEKWIIPKSFDKQTYHDARKANQGDLWALDAKTKLKMDLNSNLKDDRKVDKLKKALRKEKKAAEKLDLKGKINSKVEESDKSTLRSIQHKNFERKVRDGAYVADRRPLPFENEDDTLILEEFMNSKQTKSRTKQKMSGKKGESWF</sequence>
<protein>
    <submittedName>
        <fullName evidence="9">Mitochondrial ribosomal protein</fullName>
    </submittedName>
</protein>
<comment type="function">
    <text evidence="7">Mitochondrial ribosome (mitoribosome) assembly factor. Binds at the interface of the head and body domains of the mitochondrial small ribosomal subunit (mt-SSU), occluding the mRNA channel and preventing compaction of the head domain towards the body. Probable inactive methyltransferase: retains the characteristic folding and ability to bind S-adenosyl-L-methionine, but it probably lost its methyltransferase activity.</text>
</comment>
<keyword evidence="3" id="KW-0809">Transit peptide</keyword>
<keyword evidence="10" id="KW-1185">Reference proteome</keyword>